<evidence type="ECO:0000313" key="2">
    <source>
        <dbReference type="EMBL" id="PKI83420.1"/>
    </source>
</evidence>
<evidence type="ECO:0000313" key="3">
    <source>
        <dbReference type="Proteomes" id="UP000232875"/>
    </source>
</evidence>
<feature type="transmembrane region" description="Helical" evidence="1">
    <location>
        <begin position="66"/>
        <end position="83"/>
    </location>
</feature>
<dbReference type="AlphaFoldDB" id="A0A2N1JA36"/>
<keyword evidence="1" id="KW-0812">Transmembrane</keyword>
<dbReference type="PANTHER" id="PTHR28177:SF1">
    <property type="entry name" value="ALTERED INHERITANCE OF MITOCHONDRIA PROTEIN 19, MITOCHONDRIAL"/>
    <property type="match status" value="1"/>
</dbReference>
<proteinExistence type="predicted"/>
<dbReference type="OrthoDB" id="5554402at2759"/>
<dbReference type="Proteomes" id="UP000232875">
    <property type="component" value="Unassembled WGS sequence"/>
</dbReference>
<sequence length="147" mass="15685">MASVQTNDAAPSPLVARARDTWAQMRAYAQSPMPAYSLAALCAVAMPFGLGHVASAAKVPRLVPPYWQLLGFGGFFSGGGYIISQGDVLNGSGVVTAWSLTYLTFKTLPTLPWLYRSPLSLCLSLAVGSIGLGVYGNYYFDETSWHA</sequence>
<reference evidence="2 3" key="1">
    <citation type="submission" date="2017-10" db="EMBL/GenBank/DDBJ databases">
        <title>A novel species of cold-tolerant Malassezia isolated from bats.</title>
        <authorList>
            <person name="Lorch J.M."/>
            <person name="Palmer J.M."/>
            <person name="Vanderwolf K.J."/>
            <person name="Schmidt K.Z."/>
            <person name="Verant M.L."/>
            <person name="Weller T.J."/>
            <person name="Blehert D.S."/>
        </authorList>
    </citation>
    <scope>NUCLEOTIDE SEQUENCE [LARGE SCALE GENOMIC DNA]</scope>
    <source>
        <strain evidence="2 3">NWHC:44797-103</strain>
    </source>
</reference>
<dbReference type="Pfam" id="PF10315">
    <property type="entry name" value="Aim19"/>
    <property type="match status" value="1"/>
</dbReference>
<accession>A0A2N1JA36</accession>
<keyword evidence="1" id="KW-1133">Transmembrane helix</keyword>
<dbReference type="InterPro" id="IPR019419">
    <property type="entry name" value="AIM19"/>
</dbReference>
<feature type="transmembrane region" description="Helical" evidence="1">
    <location>
        <begin position="89"/>
        <end position="105"/>
    </location>
</feature>
<dbReference type="EMBL" id="KZ454991">
    <property type="protein sequence ID" value="PKI83420.1"/>
    <property type="molecule type" value="Genomic_DNA"/>
</dbReference>
<protein>
    <recommendedName>
        <fullName evidence="4">Altered inheritance of mitochondria protein 19</fullName>
    </recommendedName>
</protein>
<evidence type="ECO:0008006" key="4">
    <source>
        <dbReference type="Google" id="ProtNLM"/>
    </source>
</evidence>
<dbReference type="PANTHER" id="PTHR28177">
    <property type="entry name" value="ALTERED INHERITANCE OF MITOCHONDRIA PROTEIN 19, MITOCHONDRIAL"/>
    <property type="match status" value="1"/>
</dbReference>
<keyword evidence="1" id="KW-0472">Membrane</keyword>
<feature type="transmembrane region" description="Helical" evidence="1">
    <location>
        <begin position="35"/>
        <end position="54"/>
    </location>
</feature>
<organism evidence="2 3">
    <name type="scientific">Malassezia vespertilionis</name>
    <dbReference type="NCBI Taxonomy" id="2020962"/>
    <lineage>
        <taxon>Eukaryota</taxon>
        <taxon>Fungi</taxon>
        <taxon>Dikarya</taxon>
        <taxon>Basidiomycota</taxon>
        <taxon>Ustilaginomycotina</taxon>
        <taxon>Malasseziomycetes</taxon>
        <taxon>Malasseziales</taxon>
        <taxon>Malasseziaceae</taxon>
        <taxon>Malassezia</taxon>
    </lineage>
</organism>
<name>A0A2N1JA36_9BASI</name>
<feature type="transmembrane region" description="Helical" evidence="1">
    <location>
        <begin position="117"/>
        <end position="140"/>
    </location>
</feature>
<evidence type="ECO:0000256" key="1">
    <source>
        <dbReference type="SAM" id="Phobius"/>
    </source>
</evidence>
<keyword evidence="3" id="KW-1185">Reference proteome</keyword>
<dbReference type="GO" id="GO:0005739">
    <property type="term" value="C:mitochondrion"/>
    <property type="evidence" value="ECO:0007669"/>
    <property type="project" value="TreeGrafter"/>
</dbReference>
<gene>
    <name evidence="2" type="ORF">MVES_002349</name>
</gene>